<feature type="region of interest" description="Disordered" evidence="1">
    <location>
        <begin position="1"/>
        <end position="28"/>
    </location>
</feature>
<gene>
    <name evidence="2" type="ORF">SEPCBS119000_006615</name>
</gene>
<feature type="compositionally biased region" description="Low complexity" evidence="1">
    <location>
        <begin position="11"/>
        <end position="26"/>
    </location>
</feature>
<feature type="compositionally biased region" description="Basic residues" evidence="1">
    <location>
        <begin position="1"/>
        <end position="10"/>
    </location>
</feature>
<evidence type="ECO:0000313" key="3">
    <source>
        <dbReference type="Proteomes" id="UP001642502"/>
    </source>
</evidence>
<organism evidence="2 3">
    <name type="scientific">Sporothrix epigloea</name>
    <dbReference type="NCBI Taxonomy" id="1892477"/>
    <lineage>
        <taxon>Eukaryota</taxon>
        <taxon>Fungi</taxon>
        <taxon>Dikarya</taxon>
        <taxon>Ascomycota</taxon>
        <taxon>Pezizomycotina</taxon>
        <taxon>Sordariomycetes</taxon>
        <taxon>Sordariomycetidae</taxon>
        <taxon>Ophiostomatales</taxon>
        <taxon>Ophiostomataceae</taxon>
        <taxon>Sporothrix</taxon>
    </lineage>
</organism>
<comment type="caution">
    <text evidence="2">The sequence shown here is derived from an EMBL/GenBank/DDBJ whole genome shotgun (WGS) entry which is preliminary data.</text>
</comment>
<feature type="region of interest" description="Disordered" evidence="1">
    <location>
        <begin position="366"/>
        <end position="404"/>
    </location>
</feature>
<proteinExistence type="predicted"/>
<name>A0ABP0E4A6_9PEZI</name>
<evidence type="ECO:0000313" key="2">
    <source>
        <dbReference type="EMBL" id="CAK7275284.1"/>
    </source>
</evidence>
<accession>A0ABP0E4A6</accession>
<keyword evidence="3" id="KW-1185">Reference proteome</keyword>
<reference evidence="2 3" key="1">
    <citation type="submission" date="2024-01" db="EMBL/GenBank/DDBJ databases">
        <authorList>
            <person name="Allen C."/>
            <person name="Tagirdzhanova G."/>
        </authorList>
    </citation>
    <scope>NUCLEOTIDE SEQUENCE [LARGE SCALE GENOMIC DNA]</scope>
    <source>
        <strain evidence="2 3">CBS 119000</strain>
    </source>
</reference>
<sequence>MTSNGLRHRGTSLPSPSSTPSSPSETSFDKIMTGAESVHISPLPVEAPEWAAELHKLAAKTIGDLVELVVATQGKVRAVDDKHYNTLRTCYEQITEKMKRLSSSHITIITDDEKFRQEMLQSCRRFARNLWAEVACVSENLGRRRMAVRELMSIMAGHSHPQTPPRSDECDVAEESLETFSKTLSAQQAALQIASPSERRPAAFDGKKTDRFSMWWKSVNAYFDALGDIFPNDRAKILWVGTLLTDCALEWHQDLVSGMDIYHVPSDWQSYASLIRKRFYDPAEPSKNLRKLTALRYEGDIHDYFARLQELNTSVELSGVALRETIKSALPKRILFLSLRYNRGIDPDTDHEFIANLCEAGRLYEAEEPATSEEESTPPEPLGWPFDTTPGPLEERFTGSKQSPLWPNPAAALKGVDQEDINRFKAANACIRYGTDKDTFEFLEDDEFMQRN</sequence>
<evidence type="ECO:0008006" key="4">
    <source>
        <dbReference type="Google" id="ProtNLM"/>
    </source>
</evidence>
<dbReference type="EMBL" id="CAWUON010000197">
    <property type="protein sequence ID" value="CAK7275284.1"/>
    <property type="molecule type" value="Genomic_DNA"/>
</dbReference>
<feature type="compositionally biased region" description="Acidic residues" evidence="1">
    <location>
        <begin position="366"/>
        <end position="377"/>
    </location>
</feature>
<evidence type="ECO:0000256" key="1">
    <source>
        <dbReference type="SAM" id="MobiDB-lite"/>
    </source>
</evidence>
<protein>
    <recommendedName>
        <fullName evidence="4">Retrotransposon gag domain-containing protein</fullName>
    </recommendedName>
</protein>
<dbReference type="Proteomes" id="UP001642502">
    <property type="component" value="Unassembled WGS sequence"/>
</dbReference>